<evidence type="ECO:0000256" key="6">
    <source>
        <dbReference type="PIRSR" id="PIRSR601382-1"/>
    </source>
</evidence>
<dbReference type="PANTHER" id="PTHR11742:SF89">
    <property type="entry name" value="ALPHA-1,2-MANNOSIDASE"/>
    <property type="match status" value="1"/>
</dbReference>
<evidence type="ECO:0000256" key="9">
    <source>
        <dbReference type="RuleBase" id="RU361193"/>
    </source>
</evidence>
<dbReference type="InterPro" id="IPR001382">
    <property type="entry name" value="Glyco_hydro_47"/>
</dbReference>
<evidence type="ECO:0000256" key="5">
    <source>
        <dbReference type="ARBA" id="ARBA00023157"/>
    </source>
</evidence>
<evidence type="ECO:0000256" key="10">
    <source>
        <dbReference type="SAM" id="MobiDB-lite"/>
    </source>
</evidence>
<dbReference type="Pfam" id="PF01532">
    <property type="entry name" value="Glyco_hydro_47"/>
    <property type="match status" value="1"/>
</dbReference>
<dbReference type="EMBL" id="JAATWM020000001">
    <property type="protein sequence ID" value="KAF9882171.1"/>
    <property type="molecule type" value="Genomic_DNA"/>
</dbReference>
<reference evidence="11" key="2">
    <citation type="submission" date="2020-11" db="EMBL/GenBank/DDBJ databases">
        <title>Whole genome sequencing of Colletotrichum sp.</title>
        <authorList>
            <person name="Li H."/>
        </authorList>
    </citation>
    <scope>NUCLEOTIDE SEQUENCE</scope>
    <source>
        <strain evidence="11">CkLH20</strain>
    </source>
</reference>
<dbReference type="FunFam" id="1.50.10.10:FF:000037">
    <property type="entry name" value="alpha-1,2-Mannosidase"/>
    <property type="match status" value="1"/>
</dbReference>
<feature type="disulfide bond" evidence="8">
    <location>
        <begin position="403"/>
        <end position="432"/>
    </location>
</feature>
<evidence type="ECO:0000256" key="4">
    <source>
        <dbReference type="ARBA" id="ARBA00022801"/>
    </source>
</evidence>
<dbReference type="PRINTS" id="PR00747">
    <property type="entry name" value="GLYHDRLASE47"/>
</dbReference>
<dbReference type="InterPro" id="IPR036026">
    <property type="entry name" value="Seven-hairpin_glycosidases"/>
</dbReference>
<dbReference type="GO" id="GO:0036503">
    <property type="term" value="P:ERAD pathway"/>
    <property type="evidence" value="ECO:0007669"/>
    <property type="project" value="UniProtKB-ARBA"/>
</dbReference>
<dbReference type="GO" id="GO:0005975">
    <property type="term" value="P:carbohydrate metabolic process"/>
    <property type="evidence" value="ECO:0007669"/>
    <property type="project" value="InterPro"/>
</dbReference>
<feature type="active site" description="Proton donor" evidence="6">
    <location>
        <position position="446"/>
    </location>
</feature>
<dbReference type="EC" id="3.2.1.-" evidence="9"/>
<feature type="active site" description="Proton donor" evidence="6">
    <location>
        <position position="197"/>
    </location>
</feature>
<evidence type="ECO:0000256" key="8">
    <source>
        <dbReference type="PIRSR" id="PIRSR601382-3"/>
    </source>
</evidence>
<evidence type="ECO:0000256" key="3">
    <source>
        <dbReference type="ARBA" id="ARBA00007658"/>
    </source>
</evidence>
<dbReference type="PANTHER" id="PTHR11742">
    <property type="entry name" value="MANNOSYL-OLIGOSACCHARIDE ALPHA-1,2-MANNOSIDASE-RELATED"/>
    <property type="match status" value="1"/>
</dbReference>
<keyword evidence="12" id="KW-1185">Reference proteome</keyword>
<dbReference type="RefSeq" id="XP_038751632.1">
    <property type="nucleotide sequence ID" value="XM_038882927.1"/>
</dbReference>
<comment type="caution">
    <text evidence="11">The sequence shown here is derived from an EMBL/GenBank/DDBJ whole genome shotgun (WGS) entry which is preliminary data.</text>
</comment>
<dbReference type="OrthoDB" id="8118055at2759"/>
<dbReference type="GO" id="GO:0005509">
    <property type="term" value="F:calcium ion binding"/>
    <property type="evidence" value="ECO:0007669"/>
    <property type="project" value="InterPro"/>
</dbReference>
<comment type="cofactor">
    <cofactor evidence="1 7">
        <name>Ca(2+)</name>
        <dbReference type="ChEBI" id="CHEBI:29108"/>
    </cofactor>
</comment>
<dbReference type="InterPro" id="IPR012341">
    <property type="entry name" value="6hp_glycosidase-like_sf"/>
</dbReference>
<evidence type="ECO:0000256" key="7">
    <source>
        <dbReference type="PIRSR" id="PIRSR601382-2"/>
    </source>
</evidence>
<keyword evidence="5 8" id="KW-1015">Disulfide bond</keyword>
<reference evidence="11" key="1">
    <citation type="submission" date="2020-03" db="EMBL/GenBank/DDBJ databases">
        <authorList>
            <person name="He L."/>
        </authorList>
    </citation>
    <scope>NUCLEOTIDE SEQUENCE</scope>
    <source>
        <strain evidence="11">CkLH20</strain>
    </source>
</reference>
<feature type="active site" evidence="6">
    <location>
        <position position="490"/>
    </location>
</feature>
<dbReference type="GO" id="GO:0005783">
    <property type="term" value="C:endoplasmic reticulum"/>
    <property type="evidence" value="ECO:0007669"/>
    <property type="project" value="TreeGrafter"/>
</dbReference>
<dbReference type="AlphaFoldDB" id="A0A9P6IIR4"/>
<keyword evidence="4 9" id="KW-0378">Hydrolase</keyword>
<dbReference type="InterPro" id="IPR050749">
    <property type="entry name" value="Glycosyl_Hydrolase_47"/>
</dbReference>
<accession>A0A9P6IIR4</accession>
<dbReference type="Gene3D" id="1.50.10.10">
    <property type="match status" value="1"/>
</dbReference>
<evidence type="ECO:0000313" key="12">
    <source>
        <dbReference type="Proteomes" id="UP000781932"/>
    </source>
</evidence>
<evidence type="ECO:0000313" key="11">
    <source>
        <dbReference type="EMBL" id="KAF9882171.1"/>
    </source>
</evidence>
<dbReference type="GO" id="GO:0004571">
    <property type="term" value="F:mannosyl-oligosaccharide 1,2-alpha-mannosidase activity"/>
    <property type="evidence" value="ECO:0007669"/>
    <property type="project" value="InterPro"/>
</dbReference>
<feature type="active site" evidence="6">
    <location>
        <position position="331"/>
    </location>
</feature>
<keyword evidence="7" id="KW-0479">Metal-binding</keyword>
<keyword evidence="9" id="KW-0326">Glycosidase</keyword>
<feature type="region of interest" description="Disordered" evidence="10">
    <location>
        <begin position="82"/>
        <end position="111"/>
    </location>
</feature>
<evidence type="ECO:0000256" key="2">
    <source>
        <dbReference type="ARBA" id="ARBA00004922"/>
    </source>
</evidence>
<evidence type="ECO:0000256" key="1">
    <source>
        <dbReference type="ARBA" id="ARBA00001913"/>
    </source>
</evidence>
<comment type="similarity">
    <text evidence="3 9">Belongs to the glycosyl hydrolase 47 family.</text>
</comment>
<feature type="binding site" evidence="7">
    <location>
        <position position="579"/>
    </location>
    <ligand>
        <name>Ca(2+)</name>
        <dbReference type="ChEBI" id="CHEBI:29108"/>
    </ligand>
</feature>
<dbReference type="SUPFAM" id="SSF48225">
    <property type="entry name" value="Seven-hairpin glycosidases"/>
    <property type="match status" value="1"/>
</dbReference>
<dbReference type="GeneID" id="62156001"/>
<dbReference type="Proteomes" id="UP000781932">
    <property type="component" value="Unassembled WGS sequence"/>
</dbReference>
<protein>
    <recommendedName>
        <fullName evidence="9">alpha-1,2-Mannosidase</fullName>
        <ecNumber evidence="9">3.2.1.-</ecNumber>
    </recommendedName>
</protein>
<name>A0A9P6IIR4_9PEZI</name>
<gene>
    <name evidence="11" type="ORF">CkaCkLH20_00207</name>
</gene>
<dbReference type="GO" id="GO:0016020">
    <property type="term" value="C:membrane"/>
    <property type="evidence" value="ECO:0007669"/>
    <property type="project" value="InterPro"/>
</dbReference>
<feature type="compositionally biased region" description="Basic and acidic residues" evidence="10">
    <location>
        <begin position="97"/>
        <end position="111"/>
    </location>
</feature>
<comment type="pathway">
    <text evidence="2">Protein modification; protein glycosylation.</text>
</comment>
<proteinExistence type="inferred from homology"/>
<organism evidence="11 12">
    <name type="scientific">Colletotrichum karsti</name>
    <dbReference type="NCBI Taxonomy" id="1095194"/>
    <lineage>
        <taxon>Eukaryota</taxon>
        <taxon>Fungi</taxon>
        <taxon>Dikarya</taxon>
        <taxon>Ascomycota</taxon>
        <taxon>Pezizomycotina</taxon>
        <taxon>Sordariomycetes</taxon>
        <taxon>Hypocreomycetidae</taxon>
        <taxon>Glomerellales</taxon>
        <taxon>Glomerellaceae</taxon>
        <taxon>Colletotrichum</taxon>
        <taxon>Colletotrichum boninense species complex</taxon>
    </lineage>
</organism>
<keyword evidence="7" id="KW-0106">Calcium</keyword>
<sequence length="603" mass="68522">MITIRRRPARLPIYLGIALTLIFLWHTGLPAGWGARELSYNGIRYRKSSYDWGSLNLEYPLTKPLRTPPRGMPLDLPRVQYDFDGSGKKGGKKNKKLSHDDDRERERGQQVESRRAAVVHAFRRSWESYKEHAWTWDELKPVSGGGKNTFGGWAASMVDGLDTLWIMGMHDEFRQAVRTVALMDWSNTTESAANMFETTIRHLGGLISAYDLSGEPALLAKAVELGDMLYMGFDTPNRMPPFWFKFSDAKYGTQQVGQRESSAAGCSLSMEFTRLSQITGDLKYYDATERVKEFLVKTQHDTKLPGMWPTFMNYREEKADDSSFTIGAQADSLYEYLPKMHALLGGLDSEYEKLTTSSFDVINKYILFRPILPNKTDILIPGNVFAHGTSSVDLTPEAQHLGCFAGAMYGLAGRLLESDSYVNIGERISRGCAWAYKAFPLGIMPEIMTLWPCNEPDHGACEWDEKSLSRMDVPSGVKQVRDARYILRPEAIESIFYMYRITGDDEWRDIAWDMFQAIQRATETPLAYSAISNVNVASSQLTTKTDSMESFWFSETLKYFYLIFSPPDVISLDDWVLNTEAHPFKRPKRTHSVETEAEIRGQS</sequence>